<dbReference type="EMBL" id="CP091139">
    <property type="protein sequence ID" value="UUT36754.1"/>
    <property type="molecule type" value="Genomic_DNA"/>
</dbReference>
<accession>A0ABY5NNH7</accession>
<organism evidence="1 2">
    <name type="scientific">Microbacterium elymi</name>
    <dbReference type="NCBI Taxonomy" id="2909587"/>
    <lineage>
        <taxon>Bacteria</taxon>
        <taxon>Bacillati</taxon>
        <taxon>Actinomycetota</taxon>
        <taxon>Actinomycetes</taxon>
        <taxon>Micrococcales</taxon>
        <taxon>Microbacteriaceae</taxon>
        <taxon>Microbacterium</taxon>
    </lineage>
</organism>
<name>A0ABY5NNH7_9MICO</name>
<proteinExistence type="predicted"/>
<dbReference type="RefSeq" id="WP_259613430.1">
    <property type="nucleotide sequence ID" value="NZ_CP091139.2"/>
</dbReference>
<keyword evidence="2" id="KW-1185">Reference proteome</keyword>
<sequence length="50" mass="5262">MCLLTAVHDRLENSPKTARSVGGIGWLTVIDGLKTVLETGEPLFAPDPAA</sequence>
<evidence type="ECO:0000313" key="1">
    <source>
        <dbReference type="EMBL" id="UUT36754.1"/>
    </source>
</evidence>
<gene>
    <name evidence="1" type="ORF">L2X98_34650</name>
</gene>
<reference evidence="1" key="1">
    <citation type="submission" date="2022-01" db="EMBL/GenBank/DDBJ databases">
        <title>Microbacterium eymi and Microbacterium rhizovicinus sp. nov., isolated from the rhizospheric soil of Elymus tsukushiensis, a plant native to the Dokdo Islands, Republic of Korea.</title>
        <authorList>
            <person name="Hwang Y.J."/>
        </authorList>
    </citation>
    <scope>NUCLEOTIDE SEQUENCE</scope>
    <source>
        <strain evidence="1">KUDC0405</strain>
    </source>
</reference>
<evidence type="ECO:0000313" key="2">
    <source>
        <dbReference type="Proteomes" id="UP001054811"/>
    </source>
</evidence>
<protein>
    <submittedName>
        <fullName evidence="1">Uncharacterized protein</fullName>
    </submittedName>
</protein>
<dbReference type="Proteomes" id="UP001054811">
    <property type="component" value="Chromosome"/>
</dbReference>